<feature type="transmembrane region" description="Helical" evidence="7">
    <location>
        <begin position="461"/>
        <end position="478"/>
    </location>
</feature>
<evidence type="ECO:0000256" key="7">
    <source>
        <dbReference type="SAM" id="Phobius"/>
    </source>
</evidence>
<dbReference type="GO" id="GO:0005886">
    <property type="term" value="C:plasma membrane"/>
    <property type="evidence" value="ECO:0007669"/>
    <property type="project" value="UniProtKB-SubCell"/>
</dbReference>
<comment type="similarity">
    <text evidence="2">Belongs to the polysaccharide synthase family.</text>
</comment>
<organism evidence="8 9">
    <name type="scientific">Sphingorhabdus lacus</name>
    <dbReference type="NCBI Taxonomy" id="392610"/>
    <lineage>
        <taxon>Bacteria</taxon>
        <taxon>Pseudomonadati</taxon>
        <taxon>Pseudomonadota</taxon>
        <taxon>Alphaproteobacteria</taxon>
        <taxon>Sphingomonadales</taxon>
        <taxon>Sphingomonadaceae</taxon>
        <taxon>Sphingorhabdus</taxon>
    </lineage>
</organism>
<dbReference type="KEGG" id="slaa:EUU25_16285"/>
<keyword evidence="4 7" id="KW-0812">Transmembrane</keyword>
<feature type="transmembrane region" description="Helical" evidence="7">
    <location>
        <begin position="371"/>
        <end position="392"/>
    </location>
</feature>
<dbReference type="Proteomes" id="UP000428803">
    <property type="component" value="Chromosome"/>
</dbReference>
<feature type="transmembrane region" description="Helical" evidence="7">
    <location>
        <begin position="193"/>
        <end position="213"/>
    </location>
</feature>
<evidence type="ECO:0000256" key="6">
    <source>
        <dbReference type="ARBA" id="ARBA00023136"/>
    </source>
</evidence>
<protein>
    <submittedName>
        <fullName evidence="8">Polysaccharide biosynthesis protein</fullName>
    </submittedName>
</protein>
<reference evidence="9" key="1">
    <citation type="submission" date="2019-01" db="EMBL/GenBank/DDBJ databases">
        <title>Sphingorhabdus lacus sp.nov., isolated from an oligotrophic freshwater lake.</title>
        <authorList>
            <person name="Park M."/>
        </authorList>
    </citation>
    <scope>NUCLEOTIDE SEQUENCE [LARGE SCALE GENOMIC DNA]</scope>
    <source>
        <strain evidence="9">IMCC1753</strain>
    </source>
</reference>
<evidence type="ECO:0000256" key="1">
    <source>
        <dbReference type="ARBA" id="ARBA00004651"/>
    </source>
</evidence>
<keyword evidence="6 7" id="KW-0472">Membrane</keyword>
<name>A0A6I6LDJ4_9SPHN</name>
<accession>A0A6I6LDJ4</accession>
<sequence>MAGSLVIATQVPPAPTPRPVLLNSNPYLDRIARPFARVMRMVSGGSDPGSLSGRAAQSGAWIGGGFVIQRVLQLGSNLILTRLLFPEAFGLMALATIFLVGLQMFSDLGIKPAIIRDPRGNDPAFLNTAWTIQVIRGFALCVVGCLLAYPISLIYKQPILFPLLTVLSTTAAIAGFTSVKMSTAERDLDFRTVTFIQLAGQLATIITMVVLAYTWRSVWALAVGNIVGSLATAVLGFWLLQGHTHKFRLEPAAAKSLVHFGKWIFLSTIVTFIGGEGLKAIQGGLITPAEFGILAIAYTIAAIPIELSMKLTTSIGLPALSEIHRSDPQKLRGVLSGFRKRIFILTFFLVSVVVLTSETVIRFLYDQRYHEAGQFVVAITLGNAVAITSSGYNSGLLALGKSKTYLILIVLTAISRIIGIVSGFMIYDMLGMFVGIGIANVAVLIASWSMIQPYKMRDIKLDVSILAMISFLTLAVIAL</sequence>
<keyword evidence="3" id="KW-1003">Cell membrane</keyword>
<evidence type="ECO:0000256" key="2">
    <source>
        <dbReference type="ARBA" id="ARBA00007430"/>
    </source>
</evidence>
<proteinExistence type="inferred from homology"/>
<feature type="transmembrane region" description="Helical" evidence="7">
    <location>
        <begin position="88"/>
        <end position="110"/>
    </location>
</feature>
<comment type="subcellular location">
    <subcellularLocation>
        <location evidence="1">Cell membrane</location>
        <topology evidence="1">Multi-pass membrane protein</topology>
    </subcellularLocation>
</comment>
<feature type="transmembrane region" description="Helical" evidence="7">
    <location>
        <begin position="342"/>
        <end position="365"/>
    </location>
</feature>
<feature type="transmembrane region" description="Helical" evidence="7">
    <location>
        <begin position="159"/>
        <end position="181"/>
    </location>
</feature>
<evidence type="ECO:0000256" key="5">
    <source>
        <dbReference type="ARBA" id="ARBA00022989"/>
    </source>
</evidence>
<keyword evidence="5 7" id="KW-1133">Transmembrane helix</keyword>
<dbReference type="AlphaFoldDB" id="A0A6I6LDJ4"/>
<dbReference type="Pfam" id="PF13440">
    <property type="entry name" value="Polysacc_synt_3"/>
    <property type="match status" value="1"/>
</dbReference>
<feature type="transmembrane region" description="Helical" evidence="7">
    <location>
        <begin position="219"/>
        <end position="240"/>
    </location>
</feature>
<gene>
    <name evidence="8" type="ORF">EUU25_16285</name>
</gene>
<keyword evidence="9" id="KW-1185">Reference proteome</keyword>
<evidence type="ECO:0000256" key="3">
    <source>
        <dbReference type="ARBA" id="ARBA00022475"/>
    </source>
</evidence>
<feature type="transmembrane region" description="Helical" evidence="7">
    <location>
        <begin position="285"/>
        <end position="305"/>
    </location>
</feature>
<dbReference type="PANTHER" id="PTHR30250">
    <property type="entry name" value="PST FAMILY PREDICTED COLANIC ACID TRANSPORTER"/>
    <property type="match status" value="1"/>
</dbReference>
<evidence type="ECO:0000313" key="8">
    <source>
        <dbReference type="EMBL" id="QGY82036.1"/>
    </source>
</evidence>
<evidence type="ECO:0000313" key="9">
    <source>
        <dbReference type="Proteomes" id="UP000428803"/>
    </source>
</evidence>
<feature type="transmembrane region" description="Helical" evidence="7">
    <location>
        <begin position="130"/>
        <end position="153"/>
    </location>
</feature>
<dbReference type="InterPro" id="IPR050833">
    <property type="entry name" value="Poly_Biosynth_Transport"/>
</dbReference>
<dbReference type="EMBL" id="CP035733">
    <property type="protein sequence ID" value="QGY82036.1"/>
    <property type="molecule type" value="Genomic_DNA"/>
</dbReference>
<feature type="transmembrane region" description="Helical" evidence="7">
    <location>
        <begin position="432"/>
        <end position="449"/>
    </location>
</feature>
<feature type="transmembrane region" description="Helical" evidence="7">
    <location>
        <begin position="404"/>
        <end position="426"/>
    </location>
</feature>
<evidence type="ECO:0000256" key="4">
    <source>
        <dbReference type="ARBA" id="ARBA00022692"/>
    </source>
</evidence>
<dbReference type="PANTHER" id="PTHR30250:SF10">
    <property type="entry name" value="LIPOPOLYSACCHARIDE BIOSYNTHESIS PROTEIN WZXC"/>
    <property type="match status" value="1"/>
</dbReference>